<dbReference type="EMBL" id="CP144694">
    <property type="protein sequence ID" value="WVZ04007.1"/>
    <property type="molecule type" value="Genomic_DNA"/>
</dbReference>
<accession>A0AAQ3RRN3</accession>
<evidence type="ECO:0000313" key="2">
    <source>
        <dbReference type="Proteomes" id="UP001374535"/>
    </source>
</evidence>
<name>A0AAQ3RRN3_VIGMU</name>
<reference evidence="1 2" key="1">
    <citation type="journal article" date="2023" name="Life. Sci Alliance">
        <title>Evolutionary insights into 3D genome organization and epigenetic landscape of Vigna mungo.</title>
        <authorList>
            <person name="Junaid A."/>
            <person name="Singh B."/>
            <person name="Bhatia S."/>
        </authorList>
    </citation>
    <scope>NUCLEOTIDE SEQUENCE [LARGE SCALE GENOMIC DNA]</scope>
    <source>
        <strain evidence="1">Urdbean</strain>
    </source>
</reference>
<sequence>MMSWVLRSTKSKVLSSSASSLSRSFPSLSRAAHHLPHNQIGALSPLADHFHRNTAFTPLANEHASSGNLTGLPNVRANKIGCDSNAINSLLKRSEVVTRPVGSGRAIVMYKAYGLDTTVLSGARYGTRVCAAHNPMLSVSSYTVSYLSLS</sequence>
<proteinExistence type="predicted"/>
<dbReference type="AlphaFoldDB" id="A0AAQ3RRN3"/>
<keyword evidence="2" id="KW-1185">Reference proteome</keyword>
<protein>
    <submittedName>
        <fullName evidence="1">Uncharacterized protein</fullName>
    </submittedName>
</protein>
<gene>
    <name evidence="1" type="ORF">V8G54_024813</name>
</gene>
<organism evidence="1 2">
    <name type="scientific">Vigna mungo</name>
    <name type="common">Black gram</name>
    <name type="synonym">Phaseolus mungo</name>
    <dbReference type="NCBI Taxonomy" id="3915"/>
    <lineage>
        <taxon>Eukaryota</taxon>
        <taxon>Viridiplantae</taxon>
        <taxon>Streptophyta</taxon>
        <taxon>Embryophyta</taxon>
        <taxon>Tracheophyta</taxon>
        <taxon>Spermatophyta</taxon>
        <taxon>Magnoliopsida</taxon>
        <taxon>eudicotyledons</taxon>
        <taxon>Gunneridae</taxon>
        <taxon>Pentapetalae</taxon>
        <taxon>rosids</taxon>
        <taxon>fabids</taxon>
        <taxon>Fabales</taxon>
        <taxon>Fabaceae</taxon>
        <taxon>Papilionoideae</taxon>
        <taxon>50 kb inversion clade</taxon>
        <taxon>NPAAA clade</taxon>
        <taxon>indigoferoid/millettioid clade</taxon>
        <taxon>Phaseoleae</taxon>
        <taxon>Vigna</taxon>
    </lineage>
</organism>
<evidence type="ECO:0000313" key="1">
    <source>
        <dbReference type="EMBL" id="WVZ04007.1"/>
    </source>
</evidence>
<dbReference type="Proteomes" id="UP001374535">
    <property type="component" value="Chromosome 7"/>
</dbReference>